<dbReference type="GO" id="GO:0003864">
    <property type="term" value="F:3-methyl-2-oxobutanoate hydroxymethyltransferase activity"/>
    <property type="evidence" value="ECO:0007669"/>
    <property type="project" value="UniProtKB-UniRule"/>
</dbReference>
<comment type="cofactor">
    <cofactor evidence="7">
        <name>Mg(2+)</name>
        <dbReference type="ChEBI" id="CHEBI:18420"/>
    </cofactor>
    <text evidence="7">Binds 1 Mg(2+) ion per subunit.</text>
</comment>
<evidence type="ECO:0000313" key="9">
    <source>
        <dbReference type="EMBL" id="PTQ51139.1"/>
    </source>
</evidence>
<dbReference type="GO" id="GO:0000287">
    <property type="term" value="F:magnesium ion binding"/>
    <property type="evidence" value="ECO:0007669"/>
    <property type="project" value="TreeGrafter"/>
</dbReference>
<feature type="binding site" evidence="7">
    <location>
        <position position="185"/>
    </location>
    <ligand>
        <name>Mg(2+)</name>
        <dbReference type="ChEBI" id="CHEBI:18420"/>
    </ligand>
</feature>
<dbReference type="Pfam" id="PF02548">
    <property type="entry name" value="Pantoate_transf"/>
    <property type="match status" value="1"/>
</dbReference>
<dbReference type="PANTHER" id="PTHR20881">
    <property type="entry name" value="3-METHYL-2-OXOBUTANOATE HYDROXYMETHYLTRANSFERASE"/>
    <property type="match status" value="1"/>
</dbReference>
<dbReference type="InterPro" id="IPR015813">
    <property type="entry name" value="Pyrv/PenolPyrv_kinase-like_dom"/>
</dbReference>
<feature type="binding site" evidence="7">
    <location>
        <begin position="114"/>
        <end position="115"/>
    </location>
    <ligand>
        <name>3-methyl-2-oxobutanoate</name>
        <dbReference type="ChEBI" id="CHEBI:11851"/>
    </ligand>
</feature>
<dbReference type="InterPro" id="IPR003700">
    <property type="entry name" value="Pantoate_hydroxy_MeTrfase"/>
</dbReference>
<comment type="caution">
    <text evidence="9">The sequence shown here is derived from an EMBL/GenBank/DDBJ whole genome shotgun (WGS) entry which is preliminary data.</text>
</comment>
<proteinExistence type="inferred from homology"/>
<evidence type="ECO:0000256" key="2">
    <source>
        <dbReference type="ARBA" id="ARBA00008676"/>
    </source>
</evidence>
<comment type="subcellular location">
    <subcellularLocation>
        <location evidence="7">Cytoplasm</location>
    </subcellularLocation>
</comment>
<dbReference type="EC" id="2.1.2.11" evidence="7"/>
<dbReference type="HAMAP" id="MF_00156">
    <property type="entry name" value="PanB"/>
    <property type="match status" value="1"/>
</dbReference>
<comment type="pathway">
    <text evidence="1 7">Cofactor biosynthesis; (R)-pantothenate biosynthesis; (R)-pantoate from 3-methyl-2-oxobutanoate: step 1/2.</text>
</comment>
<evidence type="ECO:0000256" key="7">
    <source>
        <dbReference type="HAMAP-Rule" id="MF_00156"/>
    </source>
</evidence>
<feature type="binding site" evidence="7">
    <location>
        <position position="153"/>
    </location>
    <ligand>
        <name>3-methyl-2-oxobutanoate</name>
        <dbReference type="ChEBI" id="CHEBI:11851"/>
    </ligand>
</feature>
<dbReference type="UniPathway" id="UPA00028">
    <property type="reaction ID" value="UER00003"/>
</dbReference>
<dbReference type="FunFam" id="3.20.20.60:FF:000003">
    <property type="entry name" value="3-methyl-2-oxobutanoate hydroxymethyltransferase"/>
    <property type="match status" value="1"/>
</dbReference>
<reference evidence="9 10" key="1">
    <citation type="submission" date="2017-08" db="EMBL/GenBank/DDBJ databases">
        <title>Burning lignite coal seam in the remote Altai Mountains harbors a hydrogen-driven thermophilic microbial community.</title>
        <authorList>
            <person name="Kadnikov V.V."/>
            <person name="Mardanov A.V."/>
            <person name="Ivasenko D."/>
            <person name="Beletsky A.V."/>
            <person name="Karnachuk O.V."/>
            <person name="Ravin N.V."/>
        </authorList>
    </citation>
    <scope>NUCLEOTIDE SEQUENCE [LARGE SCALE GENOMIC DNA]</scope>
    <source>
        <strain evidence="9">AL31</strain>
    </source>
</reference>
<feature type="active site" description="Proton acceptor" evidence="7">
    <location>
        <position position="252"/>
    </location>
</feature>
<evidence type="ECO:0000313" key="10">
    <source>
        <dbReference type="Proteomes" id="UP000244016"/>
    </source>
</evidence>
<dbReference type="SUPFAM" id="SSF51621">
    <property type="entry name" value="Phosphoenolpyruvate/pyruvate domain"/>
    <property type="match status" value="1"/>
</dbReference>
<dbReference type="AlphaFoldDB" id="A0A2T5G4N7"/>
<evidence type="ECO:0000256" key="4">
    <source>
        <dbReference type="ARBA" id="ARBA00022655"/>
    </source>
</evidence>
<protein>
    <recommendedName>
        <fullName evidence="7">3-methyl-2-oxobutanoate hydroxymethyltransferase</fullName>
        <ecNumber evidence="7">2.1.2.11</ecNumber>
    </recommendedName>
    <alternativeName>
        <fullName evidence="7">Ketopantoate hydroxymethyltransferase</fullName>
        <shortName evidence="7">KPHMT</shortName>
    </alternativeName>
</protein>
<keyword evidence="4 7" id="KW-0566">Pantothenate biosynthesis</keyword>
<keyword evidence="5 7" id="KW-0808">Transferase</keyword>
<comment type="subunit">
    <text evidence="3 7">Homodecamer; pentamer of dimers.</text>
</comment>
<dbReference type="NCBIfam" id="NF001452">
    <property type="entry name" value="PRK00311.1"/>
    <property type="match status" value="1"/>
</dbReference>
<dbReference type="CDD" id="cd06557">
    <property type="entry name" value="KPHMT-like"/>
    <property type="match status" value="1"/>
</dbReference>
<dbReference type="Proteomes" id="UP000244016">
    <property type="component" value="Unassembled WGS sequence"/>
</dbReference>
<name>A0A2T5G4N7_9BACL</name>
<dbReference type="GO" id="GO:0015940">
    <property type="term" value="P:pantothenate biosynthetic process"/>
    <property type="evidence" value="ECO:0007669"/>
    <property type="project" value="UniProtKB-UniRule"/>
</dbReference>
<keyword evidence="9" id="KW-0489">Methyltransferase</keyword>
<keyword evidence="7" id="KW-0460">Magnesium</keyword>
<comment type="similarity">
    <text evidence="2 7">Belongs to the PanB family.</text>
</comment>
<feature type="binding site" evidence="7">
    <location>
        <position position="153"/>
    </location>
    <ligand>
        <name>Mg(2+)</name>
        <dbReference type="ChEBI" id="CHEBI:18420"/>
    </ligand>
</feature>
<dbReference type="GO" id="GO:0005737">
    <property type="term" value="C:cytoplasm"/>
    <property type="evidence" value="ECO:0007669"/>
    <property type="project" value="UniProtKB-SubCell"/>
</dbReference>
<feature type="region of interest" description="Disordered" evidence="8">
    <location>
        <begin position="1"/>
        <end position="40"/>
    </location>
</feature>
<evidence type="ECO:0000256" key="3">
    <source>
        <dbReference type="ARBA" id="ARBA00011424"/>
    </source>
</evidence>
<accession>A0A2T5G4N7</accession>
<keyword evidence="7" id="KW-0479">Metal-binding</keyword>
<gene>
    <name evidence="7" type="primary">panB</name>
    <name evidence="9" type="ORF">BLITH_0569</name>
</gene>
<dbReference type="NCBIfam" id="TIGR00222">
    <property type="entry name" value="panB"/>
    <property type="match status" value="1"/>
</dbReference>
<dbReference type="Gene3D" id="3.20.20.60">
    <property type="entry name" value="Phosphoenolpyruvate-binding domains"/>
    <property type="match status" value="1"/>
</dbReference>
<evidence type="ECO:0000256" key="1">
    <source>
        <dbReference type="ARBA" id="ARBA00005033"/>
    </source>
</evidence>
<organism evidence="9 10">
    <name type="scientific">Brockia lithotrophica</name>
    <dbReference type="NCBI Taxonomy" id="933949"/>
    <lineage>
        <taxon>Bacteria</taxon>
        <taxon>Bacillati</taxon>
        <taxon>Bacillota</taxon>
        <taxon>Bacilli</taxon>
        <taxon>Bacillales</taxon>
        <taxon>Bacillales Family X. Incertae Sedis</taxon>
        <taxon>Brockia</taxon>
    </lineage>
</organism>
<evidence type="ECO:0000256" key="5">
    <source>
        <dbReference type="ARBA" id="ARBA00022679"/>
    </source>
</evidence>
<dbReference type="PANTHER" id="PTHR20881:SF0">
    <property type="entry name" value="3-METHYL-2-OXOBUTANOATE HYDROXYMETHYLTRANSFERASE"/>
    <property type="match status" value="1"/>
</dbReference>
<dbReference type="GO" id="GO:0008168">
    <property type="term" value="F:methyltransferase activity"/>
    <property type="evidence" value="ECO:0007669"/>
    <property type="project" value="UniProtKB-KW"/>
</dbReference>
<dbReference type="EMBL" id="PEBW01000007">
    <property type="protein sequence ID" value="PTQ51139.1"/>
    <property type="molecule type" value="Genomic_DNA"/>
</dbReference>
<comment type="catalytic activity">
    <reaction evidence="7">
        <text>(6R)-5,10-methylene-5,6,7,8-tetrahydrofolate + 3-methyl-2-oxobutanoate + H2O = 2-dehydropantoate + (6S)-5,6,7,8-tetrahydrofolate</text>
        <dbReference type="Rhea" id="RHEA:11824"/>
        <dbReference type="ChEBI" id="CHEBI:11561"/>
        <dbReference type="ChEBI" id="CHEBI:11851"/>
        <dbReference type="ChEBI" id="CHEBI:15377"/>
        <dbReference type="ChEBI" id="CHEBI:15636"/>
        <dbReference type="ChEBI" id="CHEBI:57453"/>
        <dbReference type="EC" id="2.1.2.11"/>
    </reaction>
</comment>
<evidence type="ECO:0000256" key="8">
    <source>
        <dbReference type="SAM" id="MobiDB-lite"/>
    </source>
</evidence>
<feature type="binding site" evidence="7">
    <location>
        <position position="114"/>
    </location>
    <ligand>
        <name>Mg(2+)</name>
        <dbReference type="ChEBI" id="CHEBI:18420"/>
    </ligand>
</feature>
<feature type="binding site" evidence="7">
    <location>
        <position position="183"/>
    </location>
    <ligand>
        <name>3-methyl-2-oxobutanoate</name>
        <dbReference type="ChEBI" id="CHEBI:11851"/>
    </ligand>
</feature>
<keyword evidence="7" id="KW-0963">Cytoplasm</keyword>
<evidence type="ECO:0000256" key="6">
    <source>
        <dbReference type="ARBA" id="ARBA00056497"/>
    </source>
</evidence>
<sequence>MAIHRRHAASSEKERTGTRAFGALRGGGIPHGNGTPRTADGRTIRRTAFAWDLRRPPPPGGGRSRLRGEGAMRSVPELIAMKTRGEKIAMLTAYDAPSARLAQAAGVDLLLVGDSLGMVVLGYPTTLPVTLEEMLHHTRAVRRGAPDVFTVMDLPFGWAHRPWGEVLAASVRGIQEGGAHAVKLEGGEEIADTVARLTAAGIPVMGHLGLRPQQVYRLGGYRLQGREEREAEELLRAARALEEAGAFALVLELVPEALARRISRTLRIPTIGIGAGRGVDGQVLVWHDLLGIGERRPRFARAYLDLEREIRAAVAAYVADVRSGAFPAREHVPLPEEG</sequence>
<dbReference type="InterPro" id="IPR040442">
    <property type="entry name" value="Pyrv_kinase-like_dom_sf"/>
</dbReference>
<comment type="function">
    <text evidence="6 7">Catalyzes the reversible reaction in which hydroxymethyl group from 5,10-methylenetetrahydrofolate is transferred onto alpha-ketoisovalerate to form ketopantoate.</text>
</comment>
<dbReference type="GO" id="GO:0032259">
    <property type="term" value="P:methylation"/>
    <property type="evidence" value="ECO:0007669"/>
    <property type="project" value="UniProtKB-KW"/>
</dbReference>